<dbReference type="Proteomes" id="UP001320420">
    <property type="component" value="Unassembled WGS sequence"/>
</dbReference>
<feature type="region of interest" description="Disordered" evidence="1">
    <location>
        <begin position="1"/>
        <end position="48"/>
    </location>
</feature>
<name>A0AAN9YNE9_9PEZI</name>
<feature type="compositionally biased region" description="Polar residues" evidence="1">
    <location>
        <begin position="660"/>
        <end position="695"/>
    </location>
</feature>
<evidence type="ECO:0000313" key="2">
    <source>
        <dbReference type="EMBL" id="KAK7750666.1"/>
    </source>
</evidence>
<comment type="caution">
    <text evidence="2">The sequence shown here is derived from an EMBL/GenBank/DDBJ whole genome shotgun (WGS) entry which is preliminary data.</text>
</comment>
<keyword evidence="3" id="KW-1185">Reference proteome</keyword>
<organism evidence="2 3">
    <name type="scientific">Diatrype stigma</name>
    <dbReference type="NCBI Taxonomy" id="117547"/>
    <lineage>
        <taxon>Eukaryota</taxon>
        <taxon>Fungi</taxon>
        <taxon>Dikarya</taxon>
        <taxon>Ascomycota</taxon>
        <taxon>Pezizomycotina</taxon>
        <taxon>Sordariomycetes</taxon>
        <taxon>Xylariomycetidae</taxon>
        <taxon>Xylariales</taxon>
        <taxon>Diatrypaceae</taxon>
        <taxon>Diatrype</taxon>
    </lineage>
</organism>
<sequence>MIVLPIFGDPNPHPPTPKETPTSTVLPSPVFETPKNNQGSFDESGSGGWTPRFAEEFSVFNSTPGNLAAPQGQFLDFSTSTTYLTSLGHKSPSSAENIAVQIASHVNHLSPNPNLPLPPVHPSRRLLSSPGPPATEEEANQPGSQQTSIKKVCRATAQEDLPQTATPPPSGRGRERRIAPKVQTDTMQDDQVFGQEFVVDAQQQQNMAGFVTSPTDMFGYPMSAPATAPFADSRSFWDTDMGGMDIDFTAAGTDVFQTSNHRPMNSLDWGKQNQMFQDTGALPQQHQPNRALPAKKERALAPKPPMAHLDTATPDMAMFNASFPTPVEDSFVMMNQGNGVDPGLLFTRPPSSSMDAAMFDPMAQAAPMPSFSQPELVRSPVKKTMKGELRRSASTKDTVASRKIDRSSASSPVKGLGRPGLSRSASETRGRKPLARASLPTLAPAIKPTPQQNAPRSLSQAARPSASGRTSPLKNPHSRLSSLGSIPEATTPRVRTSVKFTIDSRGRARAETTTVIEDGDEGNSAPTVIRSRKEGRSRSRSKQRYSSEDDESSTDDEPIIIPSRNSSFALPEARNNPSFVQQSFSSQHSISEQQQQGASSLGIYYSNNNDQHHQQQNTDHHNDGESDAETVMNWPESGRGDAASELRKVVENRQKKISLNTSQRFLSGPPYSSSNTISPTTLDGGSLPTPSTDRGSQIRCICKSTNSRVKGNGYLRILRNATSRQMHRHHAQDTPPDLHLHVLQSGRWFFEYDGAGSVPVSSQVFSVV</sequence>
<reference evidence="2 3" key="1">
    <citation type="submission" date="2024-02" db="EMBL/GenBank/DDBJ databases">
        <title>De novo assembly and annotation of 12 fungi associated with fruit tree decline syndrome in Ontario, Canada.</title>
        <authorList>
            <person name="Sulman M."/>
            <person name="Ellouze W."/>
            <person name="Ilyukhin E."/>
        </authorList>
    </citation>
    <scope>NUCLEOTIDE SEQUENCE [LARGE SCALE GENOMIC DNA]</scope>
    <source>
        <strain evidence="2 3">M11/M66-122</strain>
    </source>
</reference>
<dbReference type="EMBL" id="JAKJXP020000060">
    <property type="protein sequence ID" value="KAK7750666.1"/>
    <property type="molecule type" value="Genomic_DNA"/>
</dbReference>
<feature type="region of interest" description="Disordered" evidence="1">
    <location>
        <begin position="110"/>
        <end position="153"/>
    </location>
</feature>
<evidence type="ECO:0000313" key="3">
    <source>
        <dbReference type="Proteomes" id="UP001320420"/>
    </source>
</evidence>
<feature type="compositionally biased region" description="Acidic residues" evidence="1">
    <location>
        <begin position="548"/>
        <end position="558"/>
    </location>
</feature>
<feature type="compositionally biased region" description="Low complexity" evidence="1">
    <location>
        <begin position="579"/>
        <end position="596"/>
    </location>
</feature>
<feature type="region of interest" description="Disordered" evidence="1">
    <location>
        <begin position="579"/>
        <end position="642"/>
    </location>
</feature>
<evidence type="ECO:0000256" key="1">
    <source>
        <dbReference type="SAM" id="MobiDB-lite"/>
    </source>
</evidence>
<dbReference type="AlphaFoldDB" id="A0AAN9YNE9"/>
<accession>A0AAN9YNE9</accession>
<protein>
    <submittedName>
        <fullName evidence="2">Uncharacterized protein</fullName>
    </submittedName>
</protein>
<feature type="compositionally biased region" description="Polar residues" evidence="1">
    <location>
        <begin position="449"/>
        <end position="484"/>
    </location>
</feature>
<feature type="compositionally biased region" description="Basic and acidic residues" evidence="1">
    <location>
        <begin position="610"/>
        <end position="624"/>
    </location>
</feature>
<proteinExistence type="predicted"/>
<feature type="region of interest" description="Disordered" evidence="1">
    <location>
        <begin position="660"/>
        <end position="696"/>
    </location>
</feature>
<gene>
    <name evidence="2" type="ORF">SLS62_007366</name>
</gene>
<feature type="region of interest" description="Disordered" evidence="1">
    <location>
        <begin position="366"/>
        <end position="562"/>
    </location>
</feature>
<feature type="compositionally biased region" description="Polar residues" evidence="1">
    <location>
        <begin position="34"/>
        <end position="43"/>
    </location>
</feature>